<dbReference type="RefSeq" id="WP_004902369.1">
    <property type="nucleotide sequence ID" value="NZ_BJJW01000009.1"/>
</dbReference>
<dbReference type="InterPro" id="IPR023187">
    <property type="entry name" value="Tscrpt_reg_MarR-type_CS"/>
</dbReference>
<dbReference type="GeneID" id="61103040"/>
<gene>
    <name evidence="1" type="ORF">LCIT_14980</name>
</gene>
<evidence type="ECO:0000313" key="1">
    <source>
        <dbReference type="EMBL" id="GDZ84256.1"/>
    </source>
</evidence>
<dbReference type="InterPro" id="IPR036388">
    <property type="entry name" value="WH-like_DNA-bd_sf"/>
</dbReference>
<proteinExistence type="predicted"/>
<evidence type="ECO:0000313" key="2">
    <source>
        <dbReference type="Proteomes" id="UP000323274"/>
    </source>
</evidence>
<accession>A0A5A5U2J5</accession>
<sequence length="146" mass="16267">MSQSDHIIQELNTFVQTYAASSEFIQTTAAQKINATQAHLLMLLKTQHATNSSLAESMHLTKPAITKAIKNLIAHGYVVATKDVNDKRSVNYQLSTEGMQLAAQHEASHRNLHHRIDHTIATFTPAQRETIVAFLAQINHLEDNQS</sequence>
<dbReference type="InterPro" id="IPR052067">
    <property type="entry name" value="Metal_resp_HTH_trans_reg"/>
</dbReference>
<reference evidence="1 2" key="1">
    <citation type="submission" date="2019-04" db="EMBL/GenBank/DDBJ databases">
        <title>A pseudo-fructophilic Leuconostoc citreum strain F192-5 isolated from peel of satsuma mandarin: the first report for isolation and characterization of strain-dependent fructophilic-like characteristics.</title>
        <authorList>
            <person name="Maeno S."/>
            <person name="Tanizawa Y."/>
            <person name="Kajikawa A."/>
            <person name="Kanesaki Y."/>
            <person name="Kubota E."/>
            <person name="Arita M."/>
            <person name="Leon D."/>
            <person name="Endo A."/>
        </authorList>
    </citation>
    <scope>NUCLEOTIDE SEQUENCE [LARGE SCALE GENOMIC DNA]</scope>
    <source>
        <strain evidence="1 2">F192-5</strain>
    </source>
</reference>
<dbReference type="PROSITE" id="PS01117">
    <property type="entry name" value="HTH_MARR_1"/>
    <property type="match status" value="1"/>
</dbReference>
<dbReference type="PANTHER" id="PTHR35790:SF4">
    <property type="entry name" value="HTH-TYPE TRANSCRIPTIONAL REGULATOR PCHR"/>
    <property type="match status" value="1"/>
</dbReference>
<dbReference type="OMA" id="INATQAH"/>
<comment type="caution">
    <text evidence="1">The sequence shown here is derived from an EMBL/GenBank/DDBJ whole genome shotgun (WGS) entry which is preliminary data.</text>
</comment>
<dbReference type="Gene3D" id="1.10.10.10">
    <property type="entry name" value="Winged helix-like DNA-binding domain superfamily/Winged helix DNA-binding domain"/>
    <property type="match status" value="1"/>
</dbReference>
<dbReference type="SMART" id="SM00347">
    <property type="entry name" value="HTH_MARR"/>
    <property type="match status" value="1"/>
</dbReference>
<dbReference type="PANTHER" id="PTHR35790">
    <property type="entry name" value="HTH-TYPE TRANSCRIPTIONAL REGULATOR PCHR"/>
    <property type="match status" value="1"/>
</dbReference>
<dbReference type="InterPro" id="IPR036390">
    <property type="entry name" value="WH_DNA-bd_sf"/>
</dbReference>
<dbReference type="InterPro" id="IPR000835">
    <property type="entry name" value="HTH_MarR-typ"/>
</dbReference>
<dbReference type="AlphaFoldDB" id="A0A5A5U2J5"/>
<dbReference type="PROSITE" id="PS50995">
    <property type="entry name" value="HTH_MARR_2"/>
    <property type="match status" value="1"/>
</dbReference>
<organism evidence="1 2">
    <name type="scientific">Leuconostoc citreum</name>
    <dbReference type="NCBI Taxonomy" id="33964"/>
    <lineage>
        <taxon>Bacteria</taxon>
        <taxon>Bacillati</taxon>
        <taxon>Bacillota</taxon>
        <taxon>Bacilli</taxon>
        <taxon>Lactobacillales</taxon>
        <taxon>Lactobacillaceae</taxon>
        <taxon>Leuconostoc</taxon>
    </lineage>
</organism>
<protein>
    <submittedName>
        <fullName evidence="1">Uncharacterized protein</fullName>
    </submittedName>
</protein>
<dbReference type="GO" id="GO:0003700">
    <property type="term" value="F:DNA-binding transcription factor activity"/>
    <property type="evidence" value="ECO:0007669"/>
    <property type="project" value="InterPro"/>
</dbReference>
<dbReference type="Proteomes" id="UP000323274">
    <property type="component" value="Unassembled WGS sequence"/>
</dbReference>
<dbReference type="SUPFAM" id="SSF46785">
    <property type="entry name" value="Winged helix' DNA-binding domain"/>
    <property type="match status" value="1"/>
</dbReference>
<dbReference type="EMBL" id="BJJW01000009">
    <property type="protein sequence ID" value="GDZ84256.1"/>
    <property type="molecule type" value="Genomic_DNA"/>
</dbReference>
<dbReference type="Pfam" id="PF01047">
    <property type="entry name" value="MarR"/>
    <property type="match status" value="1"/>
</dbReference>
<name>A0A5A5U2J5_LEUCI</name>